<keyword evidence="1" id="KW-1133">Transmembrane helix</keyword>
<sequence length="101" mass="10524">MEKYERPVMGVALVFCVVMLVIGWVSVAMAGFAAGLIATAVLGTLAVGAGVWGWRQDSAYWVGAGALGAGLLLPTVAGIVPMIVGFIIFILLITLRLFLNS</sequence>
<gene>
    <name evidence="2" type="ORF">J2S45_001417</name>
</gene>
<dbReference type="RefSeq" id="WP_307634974.1">
    <property type="nucleotide sequence ID" value="NZ_JAUSQL010000001.1"/>
</dbReference>
<keyword evidence="1" id="KW-0472">Membrane</keyword>
<comment type="caution">
    <text evidence="2">The sequence shown here is derived from an EMBL/GenBank/DDBJ whole genome shotgun (WGS) entry which is preliminary data.</text>
</comment>
<name>A0ABT9PJ46_9ACTO</name>
<dbReference type="Proteomes" id="UP001230145">
    <property type="component" value="Unassembled WGS sequence"/>
</dbReference>
<feature type="transmembrane region" description="Helical" evidence="1">
    <location>
        <begin position="7"/>
        <end position="26"/>
    </location>
</feature>
<accession>A0ABT9PJ46</accession>
<proteinExistence type="predicted"/>
<evidence type="ECO:0000256" key="1">
    <source>
        <dbReference type="SAM" id="Phobius"/>
    </source>
</evidence>
<protein>
    <submittedName>
        <fullName evidence="2">Uncharacterized membrane protein (DUF485 family)</fullName>
    </submittedName>
</protein>
<organism evidence="2 3">
    <name type="scientific">Trueperella abortisuis</name>
    <dbReference type="NCBI Taxonomy" id="445930"/>
    <lineage>
        <taxon>Bacteria</taxon>
        <taxon>Bacillati</taxon>
        <taxon>Actinomycetota</taxon>
        <taxon>Actinomycetes</taxon>
        <taxon>Actinomycetales</taxon>
        <taxon>Actinomycetaceae</taxon>
        <taxon>Trueperella</taxon>
    </lineage>
</organism>
<keyword evidence="1" id="KW-0812">Transmembrane</keyword>
<feature type="transmembrane region" description="Helical" evidence="1">
    <location>
        <begin position="59"/>
        <end position="76"/>
    </location>
</feature>
<evidence type="ECO:0000313" key="2">
    <source>
        <dbReference type="EMBL" id="MDP9832738.1"/>
    </source>
</evidence>
<reference evidence="2 3" key="1">
    <citation type="submission" date="2023-07" db="EMBL/GenBank/DDBJ databases">
        <title>Sequencing the genomes of 1000 actinobacteria strains.</title>
        <authorList>
            <person name="Klenk H.-P."/>
        </authorList>
    </citation>
    <scope>NUCLEOTIDE SEQUENCE [LARGE SCALE GENOMIC DNA]</scope>
    <source>
        <strain evidence="2 3">DSM 19515</strain>
    </source>
</reference>
<dbReference type="EMBL" id="JAUSQL010000001">
    <property type="protein sequence ID" value="MDP9832738.1"/>
    <property type="molecule type" value="Genomic_DNA"/>
</dbReference>
<keyword evidence="3" id="KW-1185">Reference proteome</keyword>
<feature type="transmembrane region" description="Helical" evidence="1">
    <location>
        <begin position="32"/>
        <end position="52"/>
    </location>
</feature>
<evidence type="ECO:0000313" key="3">
    <source>
        <dbReference type="Proteomes" id="UP001230145"/>
    </source>
</evidence>